<accession>A0AAU8E5H7</accession>
<sequence length="90" mass="9673">MAQIRSGADDVIRSVDTIAAVITEQVRVTREMVSRVESVSTGTGALSANAGRSAVAAATWSNWRGHWINCRRASMSLEPGLVPSEYRSPL</sequence>
<reference evidence="1" key="1">
    <citation type="submission" date="2024-06" db="EMBL/GenBank/DDBJ databases">
        <title>The Caenorhabditis elegans bacterial microbiome influences microsporidia infection through nutrient limitation and inhibiting parasite invasion.</title>
        <authorList>
            <person name="Tamim El Jarkass H."/>
            <person name="Castelblanco S."/>
            <person name="Kaur M."/>
            <person name="Wan Y.C."/>
            <person name="Ellis A.E."/>
            <person name="Sheldon R.D."/>
            <person name="Lien E.C."/>
            <person name="Burton N.O."/>
            <person name="Wright G.D."/>
            <person name="Reinke A.W."/>
        </authorList>
    </citation>
    <scope>NUCLEOTIDE SEQUENCE</scope>
    <source>
        <strain evidence="1">MYb327</strain>
    </source>
</reference>
<gene>
    <name evidence="1" type="ORF">ABVN21_05350</name>
</gene>
<proteinExistence type="predicted"/>
<evidence type="ECO:0000313" key="1">
    <source>
        <dbReference type="EMBL" id="XCG75504.1"/>
    </source>
</evidence>
<dbReference type="AlphaFoldDB" id="A0AAU8E5H7"/>
<dbReference type="RefSeq" id="WP_339552970.1">
    <property type="nucleotide sequence ID" value="NZ_CP159258.1"/>
</dbReference>
<evidence type="ECO:0008006" key="2">
    <source>
        <dbReference type="Google" id="ProtNLM"/>
    </source>
</evidence>
<dbReference type="EMBL" id="CP159258">
    <property type="protein sequence ID" value="XCG75504.1"/>
    <property type="molecule type" value="Genomic_DNA"/>
</dbReference>
<dbReference type="SUPFAM" id="SSF58104">
    <property type="entry name" value="Methyl-accepting chemotaxis protein (MCP) signaling domain"/>
    <property type="match status" value="1"/>
</dbReference>
<organism evidence="1">
    <name type="scientific">Pseudomonas sp. MYb327</name>
    <dbReference type="NCBI Taxonomy" id="2745230"/>
    <lineage>
        <taxon>Bacteria</taxon>
        <taxon>Pseudomonadati</taxon>
        <taxon>Pseudomonadota</taxon>
        <taxon>Gammaproteobacteria</taxon>
        <taxon>Pseudomonadales</taxon>
        <taxon>Pseudomonadaceae</taxon>
        <taxon>Pseudomonas</taxon>
    </lineage>
</organism>
<protein>
    <recommendedName>
        <fullName evidence="2">Methyl-accepting transducer domain-containing protein</fullName>
    </recommendedName>
</protein>
<name>A0AAU8E5H7_9PSED</name>